<sequence length="133" mass="13792">MYLLLKKFATNIDVGPSAAPIIPIDAASFKSKPNNAAALIVKNIPNCAAAPNNNILGFVKSGPKSIIAPIPINNINGNNSLAIPILNKLSIIPISSCPPIICVIAPEKGIFTRIAPKPIGNNSAGSKSFLTAR</sequence>
<evidence type="ECO:0000313" key="1">
    <source>
        <dbReference type="EMBL" id="MPM33313.1"/>
    </source>
</evidence>
<organism evidence="1">
    <name type="scientific">bioreactor metagenome</name>
    <dbReference type="NCBI Taxonomy" id="1076179"/>
    <lineage>
        <taxon>unclassified sequences</taxon>
        <taxon>metagenomes</taxon>
        <taxon>ecological metagenomes</taxon>
    </lineage>
</organism>
<accession>A0A644Z3J4</accession>
<dbReference type="EMBL" id="VSSQ01006622">
    <property type="protein sequence ID" value="MPM33313.1"/>
    <property type="molecule type" value="Genomic_DNA"/>
</dbReference>
<dbReference type="AlphaFoldDB" id="A0A644Z3J4"/>
<name>A0A644Z3J4_9ZZZZ</name>
<reference evidence="1" key="1">
    <citation type="submission" date="2019-08" db="EMBL/GenBank/DDBJ databases">
        <authorList>
            <person name="Kucharzyk K."/>
            <person name="Murdoch R.W."/>
            <person name="Higgins S."/>
            <person name="Loffler F."/>
        </authorList>
    </citation>
    <scope>NUCLEOTIDE SEQUENCE</scope>
</reference>
<protein>
    <submittedName>
        <fullName evidence="1">Uncharacterized protein</fullName>
    </submittedName>
</protein>
<gene>
    <name evidence="1" type="ORF">SDC9_79886</name>
</gene>
<comment type="caution">
    <text evidence="1">The sequence shown here is derived from an EMBL/GenBank/DDBJ whole genome shotgun (WGS) entry which is preliminary data.</text>
</comment>
<proteinExistence type="predicted"/>